<organism evidence="1 2">
    <name type="scientific">Caerostris extrusa</name>
    <name type="common">Bark spider</name>
    <name type="synonym">Caerostris bankana</name>
    <dbReference type="NCBI Taxonomy" id="172846"/>
    <lineage>
        <taxon>Eukaryota</taxon>
        <taxon>Metazoa</taxon>
        <taxon>Ecdysozoa</taxon>
        <taxon>Arthropoda</taxon>
        <taxon>Chelicerata</taxon>
        <taxon>Arachnida</taxon>
        <taxon>Araneae</taxon>
        <taxon>Araneomorphae</taxon>
        <taxon>Entelegynae</taxon>
        <taxon>Araneoidea</taxon>
        <taxon>Araneidae</taxon>
        <taxon>Caerostris</taxon>
    </lineage>
</organism>
<protein>
    <submittedName>
        <fullName evidence="1">Uncharacterized protein</fullName>
    </submittedName>
</protein>
<reference evidence="1 2" key="1">
    <citation type="submission" date="2021-06" db="EMBL/GenBank/DDBJ databases">
        <title>Caerostris extrusa draft genome.</title>
        <authorList>
            <person name="Kono N."/>
            <person name="Arakawa K."/>
        </authorList>
    </citation>
    <scope>NUCLEOTIDE SEQUENCE [LARGE SCALE GENOMIC DNA]</scope>
</reference>
<sequence>MENSKCPPLSWRAGFWSIIQIPSSLCMHNMPCWESGSLQFQKHTNASLCPPYGLEDFYFQLKLPTGVNAKGEMFAPIHSGHSVDKICEAGSV</sequence>
<comment type="caution">
    <text evidence="1">The sequence shown here is derived from an EMBL/GenBank/DDBJ whole genome shotgun (WGS) entry which is preliminary data.</text>
</comment>
<dbReference type="AlphaFoldDB" id="A0AAV4XFU7"/>
<evidence type="ECO:0000313" key="1">
    <source>
        <dbReference type="EMBL" id="GIY93910.1"/>
    </source>
</evidence>
<dbReference type="EMBL" id="BPLR01017720">
    <property type="protein sequence ID" value="GIY93910.1"/>
    <property type="molecule type" value="Genomic_DNA"/>
</dbReference>
<name>A0AAV4XFU7_CAEEX</name>
<accession>A0AAV4XFU7</accession>
<dbReference type="Proteomes" id="UP001054945">
    <property type="component" value="Unassembled WGS sequence"/>
</dbReference>
<evidence type="ECO:0000313" key="2">
    <source>
        <dbReference type="Proteomes" id="UP001054945"/>
    </source>
</evidence>
<keyword evidence="2" id="KW-1185">Reference proteome</keyword>
<gene>
    <name evidence="1" type="ORF">CEXT_230281</name>
</gene>
<proteinExistence type="predicted"/>